<gene>
    <name evidence="3" type="ORF">EMK97_17340</name>
</gene>
<dbReference type="Proteomes" id="UP000290244">
    <property type="component" value="Chromosome"/>
</dbReference>
<organism evidence="3 4">
    <name type="scientific">Litorilituus sediminis</name>
    <dbReference type="NCBI Taxonomy" id="718192"/>
    <lineage>
        <taxon>Bacteria</taxon>
        <taxon>Pseudomonadati</taxon>
        <taxon>Pseudomonadota</taxon>
        <taxon>Gammaproteobacteria</taxon>
        <taxon>Alteromonadales</taxon>
        <taxon>Colwelliaceae</taxon>
        <taxon>Litorilituus</taxon>
    </lineage>
</organism>
<dbReference type="PROSITE" id="PS52035">
    <property type="entry name" value="PEPTIDASE_M14"/>
    <property type="match status" value="1"/>
</dbReference>
<comment type="caution">
    <text evidence="1">Lacks conserved residue(s) required for the propagation of feature annotation.</text>
</comment>
<dbReference type="GO" id="GO:0004181">
    <property type="term" value="F:metallocarboxypeptidase activity"/>
    <property type="evidence" value="ECO:0007669"/>
    <property type="project" value="InterPro"/>
</dbReference>
<dbReference type="CDD" id="cd06231">
    <property type="entry name" value="M14_REP34-like"/>
    <property type="match status" value="1"/>
</dbReference>
<dbReference type="OrthoDB" id="5290048at2"/>
<dbReference type="AlphaFoldDB" id="A0A4P6PC99"/>
<proteinExistence type="inferred from homology"/>
<dbReference type="InterPro" id="IPR000834">
    <property type="entry name" value="Peptidase_M14"/>
</dbReference>
<accession>A0A4P6PC99</accession>
<dbReference type="RefSeq" id="WP_130604041.1">
    <property type="nucleotide sequence ID" value="NZ_CP034759.1"/>
</dbReference>
<dbReference type="KEGG" id="lsd:EMK97_17340"/>
<dbReference type="SUPFAM" id="SSF53187">
    <property type="entry name" value="Zn-dependent exopeptidases"/>
    <property type="match status" value="1"/>
</dbReference>
<dbReference type="Gene3D" id="3.40.630.10">
    <property type="entry name" value="Zn peptidases"/>
    <property type="match status" value="1"/>
</dbReference>
<dbReference type="Pfam" id="PF00246">
    <property type="entry name" value="Peptidase_M14"/>
    <property type="match status" value="1"/>
</dbReference>
<evidence type="ECO:0000313" key="4">
    <source>
        <dbReference type="Proteomes" id="UP000290244"/>
    </source>
</evidence>
<feature type="domain" description="Peptidase M14" evidence="2">
    <location>
        <begin position="30"/>
        <end position="309"/>
    </location>
</feature>
<dbReference type="GO" id="GO:0006508">
    <property type="term" value="P:proteolysis"/>
    <property type="evidence" value="ECO:0007669"/>
    <property type="project" value="InterPro"/>
</dbReference>
<protein>
    <submittedName>
        <fullName evidence="3">DUF2817 domain-containing protein</fullName>
    </submittedName>
</protein>
<sequence>MKNGEAYPIGTPGVKWAEQEKQAWFAQQSIKRSYQDEVLVKLRPLSEHFELSQYGALTIDDSRYPLYALQSKTWQSQNKTILVTGGVHGYETSGVQGAIRFLENEVNNISQYNKQFNIIVAPCVSPWGYETINRWNPKAIDPNRSFYPQSPAQESAALMEFINNLDVDIALHIDLHETTDTDNSEFRPALAARDAVEHNNWNIPDGFYLVGDSTKPEADFQKAIISGVEKVTHIAPPDSNNQLIGVELEQWGVINYAARELGLCMGFTNADLVTTTEVYPDSPIVDDENCILAQVAAISAALDFLAEQK</sequence>
<reference evidence="3 4" key="1">
    <citation type="submission" date="2018-12" db="EMBL/GenBank/DDBJ databases">
        <title>Complete genome of Litorilituus sediminis.</title>
        <authorList>
            <person name="Liu A."/>
            <person name="Rong J."/>
        </authorList>
    </citation>
    <scope>NUCLEOTIDE SEQUENCE [LARGE SCALE GENOMIC DNA]</scope>
    <source>
        <strain evidence="3 4">JCM 17549</strain>
    </source>
</reference>
<evidence type="ECO:0000256" key="1">
    <source>
        <dbReference type="PROSITE-ProRule" id="PRU01379"/>
    </source>
</evidence>
<evidence type="ECO:0000259" key="2">
    <source>
        <dbReference type="PROSITE" id="PS52035"/>
    </source>
</evidence>
<evidence type="ECO:0000313" key="3">
    <source>
        <dbReference type="EMBL" id="QBG37375.1"/>
    </source>
</evidence>
<dbReference type="EMBL" id="CP034759">
    <property type="protein sequence ID" value="QBG37375.1"/>
    <property type="molecule type" value="Genomic_DNA"/>
</dbReference>
<comment type="similarity">
    <text evidence="1">Belongs to the peptidase M14 family.</text>
</comment>
<keyword evidence="4" id="KW-1185">Reference proteome</keyword>
<dbReference type="GO" id="GO:0008270">
    <property type="term" value="F:zinc ion binding"/>
    <property type="evidence" value="ECO:0007669"/>
    <property type="project" value="InterPro"/>
</dbReference>
<name>A0A4P6PC99_9GAMM</name>